<feature type="transmembrane region" description="Helical" evidence="2">
    <location>
        <begin position="103"/>
        <end position="123"/>
    </location>
</feature>
<feature type="transmembrane region" description="Helical" evidence="2">
    <location>
        <begin position="9"/>
        <end position="26"/>
    </location>
</feature>
<dbReference type="Pfam" id="PF01841">
    <property type="entry name" value="Transglut_core"/>
    <property type="match status" value="1"/>
</dbReference>
<dbReference type="eggNOG" id="COG1305">
    <property type="taxonomic scope" value="Bacteria"/>
</dbReference>
<dbReference type="PANTHER" id="PTHR42736">
    <property type="entry name" value="PROTEIN-GLUTAMINE GAMMA-GLUTAMYLTRANSFERASE"/>
    <property type="match status" value="1"/>
</dbReference>
<keyword evidence="4" id="KW-0378">Hydrolase</keyword>
<reference evidence="4" key="1">
    <citation type="submission" date="2013-03" db="EMBL/GenBank/DDBJ databases">
        <title>Draft genome sequence of the hydrogen-ethanol-producing anaerobic alkalithermophilic Caloramator celere.</title>
        <authorList>
            <person name="Ciranna A."/>
            <person name="Larjo A."/>
            <person name="Kivisto A."/>
            <person name="Santala V."/>
            <person name="Roos C."/>
            <person name="Karp M."/>
        </authorList>
    </citation>
    <scope>NUCLEOTIDE SEQUENCE [LARGE SCALE GENOMIC DNA]</scope>
    <source>
        <strain evidence="4">DSM 8682</strain>
    </source>
</reference>
<feature type="transmembrane region" description="Helical" evidence="2">
    <location>
        <begin position="130"/>
        <end position="148"/>
    </location>
</feature>
<dbReference type="GO" id="GO:0008233">
    <property type="term" value="F:peptidase activity"/>
    <property type="evidence" value="ECO:0007669"/>
    <property type="project" value="UniProtKB-KW"/>
</dbReference>
<name>R7RQH7_9CLOT</name>
<sequence length="724" mass="85800">MKNRPLQFIWYNFILTMIFLIILFSMQDLYGMTFINNGLAVLYSFTILCLFLSEWNKYFYLLFLFLWFHPAIRWRFFEALRDFVPLVISMVINQGLIEEYNKAFLNIVFILFVPTYLIFYYNIKVKKRTVFLFIIGFILFYTQYYFGSLKINRAILYFTFTLILYGYNNFTKNVEKANINSNLQKGYLIRWITLITIFVMGTNLFIKLLPFKNEPLIKGGENLSNYFNFQPRSFSLSMTGYQRDGSRLGGPIKDDYSVAMIVTTNEDLGEIHLRGSIKTVYNGSKWVKLDNLKEYKITSEVNDISGLNRAKKLNIKLRNISYEIKPQKINTETLFSSLYLDYIKIASNKEIFMDEDGEIYSSENLNTNDVYYVQSLYYDYNNLEEYIKKASKNTSQMNKEKYLQIPPNVPERVLNLSKDLTKPYQDRTNLVKAAVIERYLKSSFPYSKDVSMLPKDREFVDYFLFEEKKGYCSYFATAMVILCRASNIPARYVEGYAKNIYKGVNKIINKDAHAWVEVYTDELGWVTFDPTPGHISISDYLPNYLFSLEEKDKENEEKKKETKTEKDNIEKRPTQRPTDIKEEKRVIVPKYVYLAFIILFIYLLCYGVFVVKADKVARIMNKMIYYGKINRVTYDRNMTIREYLEKLEGVLSVDLSKVKDILDSTLYGNKRISNYELNILNRKLKLIKQKTKEKAKIKYYFKNIPYIALEPFYYLFEYLIKNVI</sequence>
<dbReference type="EMBL" id="CAVN010000088">
    <property type="protein sequence ID" value="CDF57591.1"/>
    <property type="molecule type" value="Genomic_DNA"/>
</dbReference>
<proteinExistence type="predicted"/>
<dbReference type="PANTHER" id="PTHR42736:SF1">
    <property type="entry name" value="PROTEIN-GLUTAMINE GAMMA-GLUTAMYLTRANSFERASE"/>
    <property type="match status" value="1"/>
</dbReference>
<feature type="transmembrane region" description="Helical" evidence="2">
    <location>
        <begin position="191"/>
        <end position="209"/>
    </location>
</feature>
<feature type="transmembrane region" description="Helical" evidence="2">
    <location>
        <begin position="154"/>
        <end position="170"/>
    </location>
</feature>
<gene>
    <name evidence="4" type="ORF">TCEL_01505</name>
</gene>
<dbReference type="Gene3D" id="3.10.620.30">
    <property type="match status" value="1"/>
</dbReference>
<feature type="region of interest" description="Disordered" evidence="1">
    <location>
        <begin position="555"/>
        <end position="576"/>
    </location>
</feature>
<keyword evidence="2" id="KW-1133">Transmembrane helix</keyword>
<dbReference type="Proteomes" id="UP000014923">
    <property type="component" value="Unassembled WGS sequence"/>
</dbReference>
<feature type="transmembrane region" description="Helical" evidence="2">
    <location>
        <begin position="32"/>
        <end position="51"/>
    </location>
</feature>
<evidence type="ECO:0000256" key="2">
    <source>
        <dbReference type="SAM" id="Phobius"/>
    </source>
</evidence>
<feature type="transmembrane region" description="Helical" evidence="2">
    <location>
        <begin position="58"/>
        <end position="76"/>
    </location>
</feature>
<dbReference type="InterPro" id="IPR002931">
    <property type="entry name" value="Transglutaminase-like"/>
</dbReference>
<dbReference type="OrthoDB" id="9804872at2"/>
<comment type="caution">
    <text evidence="4">The sequence shown here is derived from an EMBL/GenBank/DDBJ whole genome shotgun (WGS) entry which is preliminary data.</text>
</comment>
<dbReference type="InterPro" id="IPR052901">
    <property type="entry name" value="Bact_TGase-like"/>
</dbReference>
<dbReference type="InterPro" id="IPR038765">
    <property type="entry name" value="Papain-like_cys_pep_sf"/>
</dbReference>
<accession>R7RQH7</accession>
<feature type="transmembrane region" description="Helical" evidence="2">
    <location>
        <begin position="591"/>
        <end position="611"/>
    </location>
</feature>
<evidence type="ECO:0000259" key="3">
    <source>
        <dbReference type="SMART" id="SM00460"/>
    </source>
</evidence>
<protein>
    <submittedName>
        <fullName evidence="4">FIG001454: Transglutaminase-like enzymes, putative cysteine proteases</fullName>
    </submittedName>
</protein>
<keyword evidence="4" id="KW-0645">Protease</keyword>
<feature type="domain" description="Transglutaminase-like" evidence="3">
    <location>
        <begin position="464"/>
        <end position="532"/>
    </location>
</feature>
<evidence type="ECO:0000313" key="5">
    <source>
        <dbReference type="Proteomes" id="UP000014923"/>
    </source>
</evidence>
<dbReference type="AlphaFoldDB" id="R7RQH7"/>
<evidence type="ECO:0000256" key="1">
    <source>
        <dbReference type="SAM" id="MobiDB-lite"/>
    </source>
</evidence>
<dbReference type="HOGENOM" id="CLU_349783_0_0_9"/>
<dbReference type="RefSeq" id="WP_018660884.1">
    <property type="nucleotide sequence ID" value="NZ_HF952018.1"/>
</dbReference>
<evidence type="ECO:0000313" key="4">
    <source>
        <dbReference type="EMBL" id="CDF57591.1"/>
    </source>
</evidence>
<dbReference type="SUPFAM" id="SSF54001">
    <property type="entry name" value="Cysteine proteinases"/>
    <property type="match status" value="1"/>
</dbReference>
<keyword evidence="2" id="KW-0472">Membrane</keyword>
<keyword evidence="5" id="KW-1185">Reference proteome</keyword>
<dbReference type="SMART" id="SM00460">
    <property type="entry name" value="TGc"/>
    <property type="match status" value="1"/>
</dbReference>
<dbReference type="GO" id="GO:0006508">
    <property type="term" value="P:proteolysis"/>
    <property type="evidence" value="ECO:0007669"/>
    <property type="project" value="UniProtKB-KW"/>
</dbReference>
<organism evidence="4 5">
    <name type="scientific">Thermobrachium celere DSM 8682</name>
    <dbReference type="NCBI Taxonomy" id="941824"/>
    <lineage>
        <taxon>Bacteria</taxon>
        <taxon>Bacillati</taxon>
        <taxon>Bacillota</taxon>
        <taxon>Clostridia</taxon>
        <taxon>Eubacteriales</taxon>
        <taxon>Clostridiaceae</taxon>
        <taxon>Thermobrachium</taxon>
    </lineage>
</organism>
<keyword evidence="2" id="KW-0812">Transmembrane</keyword>